<dbReference type="InterPro" id="IPR029479">
    <property type="entry name" value="Nitroreductase"/>
</dbReference>
<evidence type="ECO:0000256" key="5">
    <source>
        <dbReference type="ARBA" id="ARBA00022857"/>
    </source>
</evidence>
<dbReference type="CDD" id="cd02135">
    <property type="entry name" value="YdjA-like"/>
    <property type="match status" value="1"/>
</dbReference>
<comment type="similarity">
    <text evidence="2">Belongs to the nitroreductase family.</text>
</comment>
<dbReference type="InterPro" id="IPR052530">
    <property type="entry name" value="NAD(P)H_nitroreductase"/>
</dbReference>
<evidence type="ECO:0000256" key="7">
    <source>
        <dbReference type="ARBA" id="ARBA00023027"/>
    </source>
</evidence>
<dbReference type="EMBL" id="CP137624">
    <property type="protein sequence ID" value="WPK13929.1"/>
    <property type="molecule type" value="Genomic_DNA"/>
</dbReference>
<protein>
    <submittedName>
        <fullName evidence="9">Nitroreductase</fullName>
    </submittedName>
</protein>
<organism evidence="9 10">
    <name type="scientific">Lysinibacillus louembei</name>
    <dbReference type="NCBI Taxonomy" id="1470088"/>
    <lineage>
        <taxon>Bacteria</taxon>
        <taxon>Bacillati</taxon>
        <taxon>Bacillota</taxon>
        <taxon>Bacilli</taxon>
        <taxon>Bacillales</taxon>
        <taxon>Bacillaceae</taxon>
        <taxon>Lysinibacillus</taxon>
    </lineage>
</organism>
<proteinExistence type="inferred from homology"/>
<evidence type="ECO:0000313" key="9">
    <source>
        <dbReference type="EMBL" id="WPK13929.1"/>
    </source>
</evidence>
<sequence length="190" mass="21588">MMTKALTVREAITTRRSIKKFNGQLVKREDLLNIIEDAAWAPNHGTREPWRLVVACDEQLPKLLELLRDLAVPKWQELSDEALATQMQKFTLAGGYAFMVVPEDVRQKERLEDYAAAASFLQNMQLLAWEKGIGSCWKTPGFLDVPKFREALGVKTGERVIAMLQLGYFDELPKGKERKTAAEIVTFFGE</sequence>
<evidence type="ECO:0000256" key="4">
    <source>
        <dbReference type="ARBA" id="ARBA00022643"/>
    </source>
</evidence>
<feature type="domain" description="Nitroreductase" evidence="8">
    <location>
        <begin position="12"/>
        <end position="168"/>
    </location>
</feature>
<dbReference type="PANTHER" id="PTHR43821">
    <property type="entry name" value="NAD(P)H NITROREDUCTASE YDJA-RELATED"/>
    <property type="match status" value="1"/>
</dbReference>
<dbReference type="Pfam" id="PF00881">
    <property type="entry name" value="Nitroreductase"/>
    <property type="match status" value="1"/>
</dbReference>
<keyword evidence="10" id="KW-1185">Reference proteome</keyword>
<evidence type="ECO:0000256" key="1">
    <source>
        <dbReference type="ARBA" id="ARBA00001917"/>
    </source>
</evidence>
<dbReference type="InterPro" id="IPR000415">
    <property type="entry name" value="Nitroreductase-like"/>
</dbReference>
<evidence type="ECO:0000256" key="6">
    <source>
        <dbReference type="ARBA" id="ARBA00023002"/>
    </source>
</evidence>
<comment type="cofactor">
    <cofactor evidence="1">
        <name>FMN</name>
        <dbReference type="ChEBI" id="CHEBI:58210"/>
    </cofactor>
</comment>
<keyword evidence="5" id="KW-0521">NADP</keyword>
<evidence type="ECO:0000256" key="3">
    <source>
        <dbReference type="ARBA" id="ARBA00022630"/>
    </source>
</evidence>
<dbReference type="InterPro" id="IPR026021">
    <property type="entry name" value="YdjA-like"/>
</dbReference>
<dbReference type="PANTHER" id="PTHR43821:SF1">
    <property type="entry name" value="NAD(P)H NITROREDUCTASE YDJA-RELATED"/>
    <property type="match status" value="1"/>
</dbReference>
<reference evidence="9 10" key="1">
    <citation type="submission" date="2023-09" db="EMBL/GenBank/DDBJ databases">
        <authorList>
            <person name="Page C.A."/>
            <person name="Perez-Diaz I.M."/>
        </authorList>
    </citation>
    <scope>NUCLEOTIDE SEQUENCE [LARGE SCALE GENOMIC DNA]</scope>
    <source>
        <strain evidence="9 10">Ll15</strain>
    </source>
</reference>
<dbReference type="Proteomes" id="UP001322664">
    <property type="component" value="Chromosome"/>
</dbReference>
<dbReference type="SUPFAM" id="SSF55469">
    <property type="entry name" value="FMN-dependent nitroreductase-like"/>
    <property type="match status" value="1"/>
</dbReference>
<name>A0ABZ0S071_9BACI</name>
<evidence type="ECO:0000256" key="2">
    <source>
        <dbReference type="ARBA" id="ARBA00007118"/>
    </source>
</evidence>
<evidence type="ECO:0000313" key="10">
    <source>
        <dbReference type="Proteomes" id="UP001322664"/>
    </source>
</evidence>
<keyword evidence="4" id="KW-0288">FMN</keyword>
<dbReference type="Gene3D" id="3.40.109.10">
    <property type="entry name" value="NADH Oxidase"/>
    <property type="match status" value="1"/>
</dbReference>
<gene>
    <name evidence="9" type="ORF">R6U77_03000</name>
</gene>
<evidence type="ECO:0000259" key="8">
    <source>
        <dbReference type="Pfam" id="PF00881"/>
    </source>
</evidence>
<accession>A0ABZ0S071</accession>
<keyword evidence="3" id="KW-0285">Flavoprotein</keyword>
<keyword evidence="7" id="KW-0520">NAD</keyword>
<keyword evidence="6" id="KW-0560">Oxidoreductase</keyword>